<dbReference type="InterPro" id="IPR013325">
    <property type="entry name" value="RNA_pol_sigma_r2"/>
</dbReference>
<protein>
    <recommendedName>
        <fullName evidence="5">RNA polymerase sigma factor SigZ</fullName>
    </recommendedName>
</protein>
<name>A0A0S7BJ74_9CHLR</name>
<dbReference type="InterPro" id="IPR039425">
    <property type="entry name" value="RNA_pol_sigma-70-like"/>
</dbReference>
<dbReference type="EMBL" id="DF967972">
    <property type="protein sequence ID" value="GAP15673.1"/>
    <property type="molecule type" value="Genomic_DNA"/>
</dbReference>
<keyword evidence="3" id="KW-0731">Sigma factor</keyword>
<evidence type="ECO:0000256" key="5">
    <source>
        <dbReference type="NCBIfam" id="TIGR02959"/>
    </source>
</evidence>
<evidence type="ECO:0000256" key="2">
    <source>
        <dbReference type="ARBA" id="ARBA00023015"/>
    </source>
</evidence>
<dbReference type="SUPFAM" id="SSF88659">
    <property type="entry name" value="Sigma3 and sigma4 domains of RNA polymerase sigma factors"/>
    <property type="match status" value="1"/>
</dbReference>
<dbReference type="AlphaFoldDB" id="A0A0S7BJ74"/>
<reference evidence="8" key="1">
    <citation type="submission" date="2015-07" db="EMBL/GenBank/DDBJ databases">
        <title>Draft Genome Sequences of Anaerolinea thermolimosa IMO-1, Bellilinea caldifistulae GOMI-1, Leptolinea tardivitalis YMTK-2, Levilinea saccharolytica KIBI-1,Longilinea arvoryzae KOME-1, Previously Described as Members of the Anaerolineaceae (Chloroflexi).</title>
        <authorList>
            <person name="Sekiguchi Y."/>
            <person name="Ohashi A."/>
            <person name="Matsuura N."/>
            <person name="Tourlousse M.D."/>
        </authorList>
    </citation>
    <scope>NUCLEOTIDE SEQUENCE [LARGE SCALE GENOMIC DNA]</scope>
    <source>
        <strain evidence="8">KOME-1</strain>
    </source>
</reference>
<dbReference type="Gene3D" id="1.10.1740.10">
    <property type="match status" value="1"/>
</dbReference>
<dbReference type="SUPFAM" id="SSF88946">
    <property type="entry name" value="Sigma2 domain of RNA polymerase sigma factors"/>
    <property type="match status" value="1"/>
</dbReference>
<keyword evidence="9" id="KW-1185">Reference proteome</keyword>
<dbReference type="RefSeq" id="WP_075074836.1">
    <property type="nucleotide sequence ID" value="NZ_DF967972.1"/>
</dbReference>
<dbReference type="Pfam" id="PF04542">
    <property type="entry name" value="Sigma70_r2"/>
    <property type="match status" value="1"/>
</dbReference>
<dbReference type="STRING" id="360412.LARV_03465"/>
<gene>
    <name evidence="8" type="ORF">LARV_03465</name>
</gene>
<evidence type="ECO:0000256" key="4">
    <source>
        <dbReference type="ARBA" id="ARBA00023163"/>
    </source>
</evidence>
<dbReference type="InterPro" id="IPR013249">
    <property type="entry name" value="RNA_pol_sigma70_r4_t2"/>
</dbReference>
<feature type="domain" description="RNA polymerase sigma-70 region 2" evidence="6">
    <location>
        <begin position="9"/>
        <end position="76"/>
    </location>
</feature>
<dbReference type="NCBIfam" id="TIGR02959">
    <property type="entry name" value="SigZ"/>
    <property type="match status" value="1"/>
</dbReference>
<dbReference type="NCBIfam" id="TIGR02937">
    <property type="entry name" value="sigma70-ECF"/>
    <property type="match status" value="1"/>
</dbReference>
<keyword evidence="4" id="KW-0804">Transcription</keyword>
<organism evidence="8">
    <name type="scientific">Longilinea arvoryzae</name>
    <dbReference type="NCBI Taxonomy" id="360412"/>
    <lineage>
        <taxon>Bacteria</taxon>
        <taxon>Bacillati</taxon>
        <taxon>Chloroflexota</taxon>
        <taxon>Anaerolineae</taxon>
        <taxon>Anaerolineales</taxon>
        <taxon>Anaerolineaceae</taxon>
        <taxon>Longilinea</taxon>
    </lineage>
</organism>
<dbReference type="Proteomes" id="UP000055060">
    <property type="component" value="Unassembled WGS sequence"/>
</dbReference>
<evidence type="ECO:0000256" key="1">
    <source>
        <dbReference type="ARBA" id="ARBA00010641"/>
    </source>
</evidence>
<sequence length="192" mass="22060">MQSSNLESLWTQMHDRLHRFILSRVPDETVADDILQEVFLRIHTHLDGVRDMDRLESWIFQIARNSITDYYRARRRVVPLEGSGIENELIADEPEEPDAAAELAPALRELVEGLPELYRQALILTEYEGLSQKQAAERLGISFSGAKSRVQRARQMVLDALLSCCHFEFDVRGVLCCYRSHCCCCDGEELDF</sequence>
<dbReference type="PANTHER" id="PTHR43133">
    <property type="entry name" value="RNA POLYMERASE ECF-TYPE SIGMA FACTO"/>
    <property type="match status" value="1"/>
</dbReference>
<dbReference type="GO" id="GO:0003677">
    <property type="term" value="F:DNA binding"/>
    <property type="evidence" value="ECO:0007669"/>
    <property type="project" value="InterPro"/>
</dbReference>
<evidence type="ECO:0000256" key="3">
    <source>
        <dbReference type="ARBA" id="ARBA00023082"/>
    </source>
</evidence>
<dbReference type="CDD" id="cd06171">
    <property type="entry name" value="Sigma70_r4"/>
    <property type="match status" value="1"/>
</dbReference>
<comment type="similarity">
    <text evidence="1">Belongs to the sigma-70 factor family. ECF subfamily.</text>
</comment>
<dbReference type="GO" id="GO:0006352">
    <property type="term" value="P:DNA-templated transcription initiation"/>
    <property type="evidence" value="ECO:0007669"/>
    <property type="project" value="InterPro"/>
</dbReference>
<evidence type="ECO:0000259" key="6">
    <source>
        <dbReference type="Pfam" id="PF04542"/>
    </source>
</evidence>
<proteinExistence type="inferred from homology"/>
<dbReference type="InterPro" id="IPR036388">
    <property type="entry name" value="WH-like_DNA-bd_sf"/>
</dbReference>
<evidence type="ECO:0000313" key="9">
    <source>
        <dbReference type="Proteomes" id="UP000055060"/>
    </source>
</evidence>
<dbReference type="OrthoDB" id="9784984at2"/>
<keyword evidence="2" id="KW-0805">Transcription regulation</keyword>
<dbReference type="Gene3D" id="1.10.10.10">
    <property type="entry name" value="Winged helix-like DNA-binding domain superfamily/Winged helix DNA-binding domain"/>
    <property type="match status" value="1"/>
</dbReference>
<dbReference type="Pfam" id="PF08281">
    <property type="entry name" value="Sigma70_r4_2"/>
    <property type="match status" value="1"/>
</dbReference>
<evidence type="ECO:0000313" key="8">
    <source>
        <dbReference type="EMBL" id="GAP15673.1"/>
    </source>
</evidence>
<dbReference type="PANTHER" id="PTHR43133:SF62">
    <property type="entry name" value="RNA POLYMERASE SIGMA FACTOR SIGZ"/>
    <property type="match status" value="1"/>
</dbReference>
<dbReference type="InterPro" id="IPR007627">
    <property type="entry name" value="RNA_pol_sigma70_r2"/>
</dbReference>
<dbReference type="GO" id="GO:0016987">
    <property type="term" value="F:sigma factor activity"/>
    <property type="evidence" value="ECO:0007669"/>
    <property type="project" value="UniProtKB-KW"/>
</dbReference>
<accession>A0A0S7BJ74</accession>
<dbReference type="InterPro" id="IPR014284">
    <property type="entry name" value="RNA_pol_sigma-70_dom"/>
</dbReference>
<dbReference type="InterPro" id="IPR013324">
    <property type="entry name" value="RNA_pol_sigma_r3/r4-like"/>
</dbReference>
<evidence type="ECO:0000259" key="7">
    <source>
        <dbReference type="Pfam" id="PF08281"/>
    </source>
</evidence>
<feature type="domain" description="RNA polymerase sigma factor 70 region 4 type 2" evidence="7">
    <location>
        <begin position="106"/>
        <end position="155"/>
    </location>
</feature>
<dbReference type="InterPro" id="IPR014304">
    <property type="entry name" value="RNA_pol_sigma-Z"/>
</dbReference>